<dbReference type="Proteomes" id="UP001150925">
    <property type="component" value="Unassembled WGS sequence"/>
</dbReference>
<evidence type="ECO:0000313" key="4">
    <source>
        <dbReference type="Proteomes" id="UP001150925"/>
    </source>
</evidence>
<feature type="compositionally biased region" description="Polar residues" evidence="1">
    <location>
        <begin position="286"/>
        <end position="309"/>
    </location>
</feature>
<feature type="region of interest" description="Disordered" evidence="1">
    <location>
        <begin position="275"/>
        <end position="323"/>
    </location>
</feature>
<protein>
    <recommendedName>
        <fullName evidence="2">VHS domain-containing protein</fullName>
    </recommendedName>
</protein>
<organism evidence="3 4">
    <name type="scientific">Dispira parvispora</name>
    <dbReference type="NCBI Taxonomy" id="1520584"/>
    <lineage>
        <taxon>Eukaryota</taxon>
        <taxon>Fungi</taxon>
        <taxon>Fungi incertae sedis</taxon>
        <taxon>Zoopagomycota</taxon>
        <taxon>Kickxellomycotina</taxon>
        <taxon>Dimargaritomycetes</taxon>
        <taxon>Dimargaritales</taxon>
        <taxon>Dimargaritaceae</taxon>
        <taxon>Dispira</taxon>
    </lineage>
</organism>
<dbReference type="AlphaFoldDB" id="A0A9W8AKM9"/>
<name>A0A9W8AKM9_9FUNG</name>
<dbReference type="EMBL" id="JANBPY010001538">
    <property type="protein sequence ID" value="KAJ1959639.1"/>
    <property type="molecule type" value="Genomic_DNA"/>
</dbReference>
<reference evidence="3" key="1">
    <citation type="submission" date="2022-07" db="EMBL/GenBank/DDBJ databases">
        <title>Phylogenomic reconstructions and comparative analyses of Kickxellomycotina fungi.</title>
        <authorList>
            <person name="Reynolds N.K."/>
            <person name="Stajich J.E."/>
            <person name="Barry K."/>
            <person name="Grigoriev I.V."/>
            <person name="Crous P."/>
            <person name="Smith M.E."/>
        </authorList>
    </citation>
    <scope>NUCLEOTIDE SEQUENCE</scope>
    <source>
        <strain evidence="3">RSA 1196</strain>
    </source>
</reference>
<proteinExistence type="predicted"/>
<dbReference type="InterPro" id="IPR008942">
    <property type="entry name" value="ENTH_VHS"/>
</dbReference>
<dbReference type="GO" id="GO:0043130">
    <property type="term" value="F:ubiquitin binding"/>
    <property type="evidence" value="ECO:0007669"/>
    <property type="project" value="InterPro"/>
</dbReference>
<evidence type="ECO:0000259" key="2">
    <source>
        <dbReference type="PROSITE" id="PS50179"/>
    </source>
</evidence>
<dbReference type="GO" id="GO:0035091">
    <property type="term" value="F:phosphatidylinositol binding"/>
    <property type="evidence" value="ECO:0007669"/>
    <property type="project" value="InterPro"/>
</dbReference>
<gene>
    <name evidence="3" type="ORF">IWQ62_004530</name>
</gene>
<sequence length="392" mass="43353">MWSFKNPVKVAVDKAIVSPTEGLPKLYELTADNPKNSKKCIERLKTKLWDQKVNVMLGGLMVLNALVEKDPSRLLPMLSTPKFMAELHERLFSLATPHVVRDSIVNILDYWTYQYRSNPSIRNFELMRQRALHTLGTDRKGFVPRPWVPDVLNYGQYGAVMLAEESNLSTHFATPPQSNNLYEMVSMGNTYAQLLLDALLNLTAESPEWQKDPILIEFLPKARGLHQRLVTLASSIPPTDNEQMTMVLSAVDKLNQTFDTYNEMVEVRHLNLAKKRSMASAREPCSGTQTSDQPSTSRQGSPEQNNIASVATEESDASESGEIHLVRRISRRCAPTTSTGLVTLSRSSSGHASVHSSPDSAIASGQSVPNLSAKKQGKLPAAPDVKALANDS</sequence>
<dbReference type="InterPro" id="IPR002014">
    <property type="entry name" value="VHS_dom"/>
</dbReference>
<dbReference type="SUPFAM" id="SSF89009">
    <property type="entry name" value="GAT-like domain"/>
    <property type="match status" value="1"/>
</dbReference>
<comment type="caution">
    <text evidence="3">The sequence shown here is derived from an EMBL/GenBank/DDBJ whole genome shotgun (WGS) entry which is preliminary data.</text>
</comment>
<feature type="compositionally biased region" description="Low complexity" evidence="1">
    <location>
        <begin position="345"/>
        <end position="360"/>
    </location>
</feature>
<dbReference type="GO" id="GO:0007034">
    <property type="term" value="P:vacuolar transport"/>
    <property type="evidence" value="ECO:0007669"/>
    <property type="project" value="UniProtKB-ARBA"/>
</dbReference>
<dbReference type="InterPro" id="IPR038425">
    <property type="entry name" value="GAT_sf"/>
</dbReference>
<dbReference type="Gene3D" id="1.25.40.90">
    <property type="match status" value="1"/>
</dbReference>
<feature type="domain" description="VHS" evidence="2">
    <location>
        <begin position="28"/>
        <end position="121"/>
    </location>
</feature>
<keyword evidence="4" id="KW-1185">Reference proteome</keyword>
<evidence type="ECO:0000256" key="1">
    <source>
        <dbReference type="SAM" id="MobiDB-lite"/>
    </source>
</evidence>
<feature type="region of interest" description="Disordered" evidence="1">
    <location>
        <begin position="341"/>
        <end position="392"/>
    </location>
</feature>
<evidence type="ECO:0000313" key="3">
    <source>
        <dbReference type="EMBL" id="KAJ1959639.1"/>
    </source>
</evidence>
<dbReference type="SUPFAM" id="SSF48464">
    <property type="entry name" value="ENTH/VHS domain"/>
    <property type="match status" value="1"/>
</dbReference>
<dbReference type="OrthoDB" id="5598712at2759"/>
<dbReference type="PROSITE" id="PS50179">
    <property type="entry name" value="VHS"/>
    <property type="match status" value="1"/>
</dbReference>
<dbReference type="GO" id="GO:0016192">
    <property type="term" value="P:vesicle-mediated transport"/>
    <property type="evidence" value="ECO:0007669"/>
    <property type="project" value="UniProtKB-ARBA"/>
</dbReference>
<accession>A0A9W8AKM9</accession>
<dbReference type="Gene3D" id="1.20.58.160">
    <property type="match status" value="1"/>
</dbReference>